<dbReference type="Proteomes" id="UP001221757">
    <property type="component" value="Unassembled WGS sequence"/>
</dbReference>
<evidence type="ECO:0000256" key="1">
    <source>
        <dbReference type="SAM" id="MobiDB-lite"/>
    </source>
</evidence>
<dbReference type="AlphaFoldDB" id="A0AAD7DCA1"/>
<sequence>MRSRLDTSEKCVHRWVLAICRLRSAEIHKRRSCALHPLLFRLPTRLPIGLPALPSRHHSSPPHHARSWADSSPESGVLRAGSPALRLFYPPLARALPYRRPSKRPLLPFARARLCARRYAGMPRRVRRVLGASASSETCTPSAPRVPVWLRRASRAPRAPPAGASPSARPETRAPRSETRDPRRTTDALDPALHTGRDGDKIGDGPGNGNGNATYSKDFGAC</sequence>
<comment type="caution">
    <text evidence="2">The sequence shown here is derived from an EMBL/GenBank/DDBJ whole genome shotgun (WGS) entry which is preliminary data.</text>
</comment>
<gene>
    <name evidence="2" type="ORF">B0H17DRAFT_676249</name>
</gene>
<keyword evidence="3" id="KW-1185">Reference proteome</keyword>
<evidence type="ECO:0000313" key="2">
    <source>
        <dbReference type="EMBL" id="KAJ7687917.1"/>
    </source>
</evidence>
<feature type="region of interest" description="Disordered" evidence="1">
    <location>
        <begin position="154"/>
        <end position="222"/>
    </location>
</feature>
<evidence type="ECO:0000313" key="3">
    <source>
        <dbReference type="Proteomes" id="UP001221757"/>
    </source>
</evidence>
<feature type="region of interest" description="Disordered" evidence="1">
    <location>
        <begin position="53"/>
        <end position="74"/>
    </location>
</feature>
<feature type="compositionally biased region" description="Basic residues" evidence="1">
    <location>
        <begin position="55"/>
        <end position="66"/>
    </location>
</feature>
<feature type="compositionally biased region" description="Basic and acidic residues" evidence="1">
    <location>
        <begin position="170"/>
        <end position="187"/>
    </location>
</feature>
<reference evidence="2" key="1">
    <citation type="submission" date="2023-03" db="EMBL/GenBank/DDBJ databases">
        <title>Massive genome expansion in bonnet fungi (Mycena s.s.) driven by repeated elements and novel gene families across ecological guilds.</title>
        <authorList>
            <consortium name="Lawrence Berkeley National Laboratory"/>
            <person name="Harder C.B."/>
            <person name="Miyauchi S."/>
            <person name="Viragh M."/>
            <person name="Kuo A."/>
            <person name="Thoen E."/>
            <person name="Andreopoulos B."/>
            <person name="Lu D."/>
            <person name="Skrede I."/>
            <person name="Drula E."/>
            <person name="Henrissat B."/>
            <person name="Morin E."/>
            <person name="Kohler A."/>
            <person name="Barry K."/>
            <person name="LaButti K."/>
            <person name="Morin E."/>
            <person name="Salamov A."/>
            <person name="Lipzen A."/>
            <person name="Mereny Z."/>
            <person name="Hegedus B."/>
            <person name="Baldrian P."/>
            <person name="Stursova M."/>
            <person name="Weitz H."/>
            <person name="Taylor A."/>
            <person name="Grigoriev I.V."/>
            <person name="Nagy L.G."/>
            <person name="Martin F."/>
            <person name="Kauserud H."/>
        </authorList>
    </citation>
    <scope>NUCLEOTIDE SEQUENCE</scope>
    <source>
        <strain evidence="2">CBHHK067</strain>
    </source>
</reference>
<name>A0AAD7DCA1_MYCRO</name>
<proteinExistence type="predicted"/>
<accession>A0AAD7DCA1</accession>
<organism evidence="2 3">
    <name type="scientific">Mycena rosella</name>
    <name type="common">Pink bonnet</name>
    <name type="synonym">Agaricus rosellus</name>
    <dbReference type="NCBI Taxonomy" id="1033263"/>
    <lineage>
        <taxon>Eukaryota</taxon>
        <taxon>Fungi</taxon>
        <taxon>Dikarya</taxon>
        <taxon>Basidiomycota</taxon>
        <taxon>Agaricomycotina</taxon>
        <taxon>Agaricomycetes</taxon>
        <taxon>Agaricomycetidae</taxon>
        <taxon>Agaricales</taxon>
        <taxon>Marasmiineae</taxon>
        <taxon>Mycenaceae</taxon>
        <taxon>Mycena</taxon>
    </lineage>
</organism>
<dbReference type="EMBL" id="JARKIE010000083">
    <property type="protein sequence ID" value="KAJ7687917.1"/>
    <property type="molecule type" value="Genomic_DNA"/>
</dbReference>
<protein>
    <submittedName>
        <fullName evidence="2">Uncharacterized protein</fullName>
    </submittedName>
</protein>